<dbReference type="SUPFAM" id="SSF55347">
    <property type="entry name" value="Glyceraldehyde-3-phosphate dehydrogenase-like, C-terminal domain"/>
    <property type="match status" value="1"/>
</dbReference>
<evidence type="ECO:0000259" key="1">
    <source>
        <dbReference type="Pfam" id="PF01408"/>
    </source>
</evidence>
<dbReference type="PANTHER" id="PTHR43249:SF1">
    <property type="entry name" value="D-GLUCOSIDE 3-DEHYDROGENASE"/>
    <property type="match status" value="1"/>
</dbReference>
<comment type="caution">
    <text evidence="3">The sequence shown here is derived from an EMBL/GenBank/DDBJ whole genome shotgun (WGS) entry which is preliminary data.</text>
</comment>
<feature type="domain" description="GFO/IDH/MocA-like oxidoreductase" evidence="2">
    <location>
        <begin position="134"/>
        <end position="254"/>
    </location>
</feature>
<reference evidence="4" key="1">
    <citation type="journal article" date="2019" name="Int. J. Syst. Evol. Microbiol.">
        <title>The Global Catalogue of Microorganisms (GCM) 10K type strain sequencing project: providing services to taxonomists for standard genome sequencing and annotation.</title>
        <authorList>
            <consortium name="The Broad Institute Genomics Platform"/>
            <consortium name="The Broad Institute Genome Sequencing Center for Infectious Disease"/>
            <person name="Wu L."/>
            <person name="Ma J."/>
        </authorList>
    </citation>
    <scope>NUCLEOTIDE SEQUENCE [LARGE SCALE GENOMIC DNA]</scope>
    <source>
        <strain evidence="4">CECT 9128</strain>
    </source>
</reference>
<dbReference type="PANTHER" id="PTHR43249">
    <property type="entry name" value="UDP-N-ACETYL-2-AMINO-2-DEOXY-D-GLUCURONATE OXIDASE"/>
    <property type="match status" value="1"/>
</dbReference>
<proteinExistence type="predicted"/>
<evidence type="ECO:0000259" key="2">
    <source>
        <dbReference type="Pfam" id="PF22725"/>
    </source>
</evidence>
<dbReference type="SUPFAM" id="SSF51735">
    <property type="entry name" value="NAD(P)-binding Rossmann-fold domains"/>
    <property type="match status" value="1"/>
</dbReference>
<dbReference type="InterPro" id="IPR000683">
    <property type="entry name" value="Gfo/Idh/MocA-like_OxRdtase_N"/>
</dbReference>
<feature type="domain" description="Gfo/Idh/MocA-like oxidoreductase N-terminal" evidence="1">
    <location>
        <begin position="4"/>
        <end position="123"/>
    </location>
</feature>
<evidence type="ECO:0000313" key="3">
    <source>
        <dbReference type="EMBL" id="MFC4029447.1"/>
    </source>
</evidence>
<dbReference type="InterPro" id="IPR055170">
    <property type="entry name" value="GFO_IDH_MocA-like_dom"/>
</dbReference>
<dbReference type="EMBL" id="JBHSAS010000033">
    <property type="protein sequence ID" value="MFC4029447.1"/>
    <property type="molecule type" value="Genomic_DNA"/>
</dbReference>
<dbReference type="RefSeq" id="WP_290237027.1">
    <property type="nucleotide sequence ID" value="NZ_JAUFPZ010000002.1"/>
</dbReference>
<keyword evidence="4" id="KW-1185">Reference proteome</keyword>
<evidence type="ECO:0000313" key="4">
    <source>
        <dbReference type="Proteomes" id="UP001595793"/>
    </source>
</evidence>
<dbReference type="InterPro" id="IPR052515">
    <property type="entry name" value="Gfo/Idh/MocA_Oxidoreductase"/>
</dbReference>
<sequence>MKRIKIALIGTGYISNYHIRGLMTIPEVEIAAVVSKHLRNAKKFAESYDIEKAYSSIIPIIKDTSIDAVIISTPNVFHAPYAIEFLKNGKDVFLEKPMAMNTEEGENICTTAKETKHLVMIGHMWRFDEDAKFIKQSIANGKLGRIFKTKGYGIHENWGPSGWFIEKKLAGGGALADMGIHAIDTIRYLLGDPNPVQVYAKITTNFGDYDVDDTAIILITWDNGTESIIESGWWQPHMDGPEASSAIFGTKGYASLFPTFLKLKKGEASEQLISKTTRKKEHCDQLIYTRQMQYFIECIKTRTQPSPGLKEGLVTLKIIDAAYASAKKRTVINL</sequence>
<dbReference type="Proteomes" id="UP001595793">
    <property type="component" value="Unassembled WGS sequence"/>
</dbReference>
<protein>
    <submittedName>
        <fullName evidence="3">Gfo/Idh/MocA family protein</fullName>
    </submittedName>
</protein>
<dbReference type="Gene3D" id="3.30.360.10">
    <property type="entry name" value="Dihydrodipicolinate Reductase, domain 2"/>
    <property type="match status" value="1"/>
</dbReference>
<gene>
    <name evidence="3" type="ORF">ACFOS1_18665</name>
</gene>
<accession>A0ABV8HEX4</accession>
<dbReference type="InterPro" id="IPR036291">
    <property type="entry name" value="NAD(P)-bd_dom_sf"/>
</dbReference>
<dbReference type="Pfam" id="PF01408">
    <property type="entry name" value="GFO_IDH_MocA"/>
    <property type="match status" value="1"/>
</dbReference>
<dbReference type="Gene3D" id="3.40.50.720">
    <property type="entry name" value="NAD(P)-binding Rossmann-like Domain"/>
    <property type="match status" value="1"/>
</dbReference>
<name>A0ABV8HEX4_9FLAO</name>
<dbReference type="Pfam" id="PF22725">
    <property type="entry name" value="GFO_IDH_MocA_C3"/>
    <property type="match status" value="1"/>
</dbReference>
<organism evidence="3 4">
    <name type="scientific">Zunongwangia endophytica</name>
    <dbReference type="NCBI Taxonomy" id="1808945"/>
    <lineage>
        <taxon>Bacteria</taxon>
        <taxon>Pseudomonadati</taxon>
        <taxon>Bacteroidota</taxon>
        <taxon>Flavobacteriia</taxon>
        <taxon>Flavobacteriales</taxon>
        <taxon>Flavobacteriaceae</taxon>
        <taxon>Zunongwangia</taxon>
    </lineage>
</organism>